<dbReference type="InterPro" id="IPR045527">
    <property type="entry name" value="DUF6470"/>
</dbReference>
<dbReference type="Pfam" id="PF20074">
    <property type="entry name" value="DUF6470"/>
    <property type="match status" value="1"/>
</dbReference>
<sequence length="190" mass="21698">MQLPQIQINHQNARIGLENNFAQISIRQSHADMRISQPHADLSMSTRHAQIYIDQRQAWDEVELKHIFTKITEYAQKGRQAALQAASRAAQEGDRMREIHISSNPFVEFAKRDQGQIPNTGIKFIPSYGSVKISYQPMETDIQAQARDVQVDVNINKPQIQFNPGQSRAYLAQKNQIHFNVIGEMFSQGL</sequence>
<keyword evidence="2" id="KW-1185">Reference proteome</keyword>
<comment type="caution">
    <text evidence="1">The sequence shown here is derived from an EMBL/GenBank/DDBJ whole genome shotgun (WGS) entry which is preliminary data.</text>
</comment>
<dbReference type="EMBL" id="MIJE01000005">
    <property type="protein sequence ID" value="OEF97708.1"/>
    <property type="molecule type" value="Genomic_DNA"/>
</dbReference>
<proteinExistence type="predicted"/>
<dbReference type="RefSeq" id="WP_069642578.1">
    <property type="nucleotide sequence ID" value="NZ_MIJE01000005.1"/>
</dbReference>
<dbReference type="STRING" id="766136.BHF68_14005"/>
<gene>
    <name evidence="1" type="ORF">BHF68_14005</name>
</gene>
<dbReference type="AlphaFoldDB" id="A0A1E5G3P4"/>
<dbReference type="Proteomes" id="UP000094296">
    <property type="component" value="Unassembled WGS sequence"/>
</dbReference>
<evidence type="ECO:0000313" key="1">
    <source>
        <dbReference type="EMBL" id="OEF97708.1"/>
    </source>
</evidence>
<protein>
    <submittedName>
        <fullName evidence="1">Uncharacterized protein</fullName>
    </submittedName>
</protein>
<reference evidence="1 2" key="1">
    <citation type="submission" date="2016-09" db="EMBL/GenBank/DDBJ databases">
        <title>Draft genome sequence for the type strain of Desulfuribacillus alkaliarsenatis AHT28, an obligately anaerobic, sulfidogenic bacterium isolated from Russian soda lake sediments.</title>
        <authorList>
            <person name="Abin C.A."/>
            <person name="Hollibaugh J.T."/>
        </authorList>
    </citation>
    <scope>NUCLEOTIDE SEQUENCE [LARGE SCALE GENOMIC DNA]</scope>
    <source>
        <strain evidence="1 2">AHT28</strain>
    </source>
</reference>
<evidence type="ECO:0000313" key="2">
    <source>
        <dbReference type="Proteomes" id="UP000094296"/>
    </source>
</evidence>
<name>A0A1E5G3P4_9FIRM</name>
<accession>A0A1E5G3P4</accession>
<dbReference type="OrthoDB" id="2112831at2"/>
<organism evidence="1 2">
    <name type="scientific">Desulfuribacillus alkaliarsenatis</name>
    <dbReference type="NCBI Taxonomy" id="766136"/>
    <lineage>
        <taxon>Bacteria</taxon>
        <taxon>Bacillati</taxon>
        <taxon>Bacillota</taxon>
        <taxon>Desulfuribacillia</taxon>
        <taxon>Desulfuribacillales</taxon>
        <taxon>Desulfuribacillaceae</taxon>
        <taxon>Desulfuribacillus</taxon>
    </lineage>
</organism>